<organism evidence="1 2">
    <name type="scientific">Entomophthora muscae</name>
    <dbReference type="NCBI Taxonomy" id="34485"/>
    <lineage>
        <taxon>Eukaryota</taxon>
        <taxon>Fungi</taxon>
        <taxon>Fungi incertae sedis</taxon>
        <taxon>Zoopagomycota</taxon>
        <taxon>Entomophthoromycotina</taxon>
        <taxon>Entomophthoromycetes</taxon>
        <taxon>Entomophthorales</taxon>
        <taxon>Entomophthoraceae</taxon>
        <taxon>Entomophthora</taxon>
    </lineage>
</organism>
<evidence type="ECO:0000313" key="1">
    <source>
        <dbReference type="EMBL" id="KAJ9069850.1"/>
    </source>
</evidence>
<dbReference type="EMBL" id="QTSX02003606">
    <property type="protein sequence ID" value="KAJ9069850.1"/>
    <property type="molecule type" value="Genomic_DNA"/>
</dbReference>
<evidence type="ECO:0000313" key="2">
    <source>
        <dbReference type="Proteomes" id="UP001165960"/>
    </source>
</evidence>
<sequence length="228" mass="26246">MKYFTIFSAILVVPQALTSDIPQAPVFQSGSKSTHKNGWSPNESMTSHFRENRVLSQSSATRTLQQCTSIVPRDKLVSGYASKVIYLEDMREIRKLAKSYIQTQIQAQKDDLNSLRYNQANPFTFRDESAKIQDMSEKSTQQMNAIINISKKKVTELAYKTLATITSPRAKRKLYQKLHRILMSLDRIRDKAAIESNSHFKKAARLSWQLFKKTLKTKKNQKTKKPKI</sequence>
<reference evidence="1" key="1">
    <citation type="submission" date="2022-04" db="EMBL/GenBank/DDBJ databases">
        <title>Genome of the entomopathogenic fungus Entomophthora muscae.</title>
        <authorList>
            <person name="Elya C."/>
            <person name="Lovett B.R."/>
            <person name="Lee E."/>
            <person name="Macias A.M."/>
            <person name="Hajek A.E."/>
            <person name="De Bivort B.L."/>
            <person name="Kasson M.T."/>
            <person name="De Fine Licht H.H."/>
            <person name="Stajich J.E."/>
        </authorList>
    </citation>
    <scope>NUCLEOTIDE SEQUENCE</scope>
    <source>
        <strain evidence="1">Berkeley</strain>
    </source>
</reference>
<accession>A0ACC2T5F3</accession>
<protein>
    <submittedName>
        <fullName evidence="1">Uncharacterized protein</fullName>
    </submittedName>
</protein>
<dbReference type="Proteomes" id="UP001165960">
    <property type="component" value="Unassembled WGS sequence"/>
</dbReference>
<name>A0ACC2T5F3_9FUNG</name>
<proteinExistence type="predicted"/>
<comment type="caution">
    <text evidence="1">The sequence shown here is derived from an EMBL/GenBank/DDBJ whole genome shotgun (WGS) entry which is preliminary data.</text>
</comment>
<gene>
    <name evidence="1" type="ORF">DSO57_1014526</name>
</gene>
<keyword evidence="2" id="KW-1185">Reference proteome</keyword>